<dbReference type="SUPFAM" id="SSF52266">
    <property type="entry name" value="SGNH hydrolase"/>
    <property type="match status" value="1"/>
</dbReference>
<proteinExistence type="predicted"/>
<dbReference type="GO" id="GO:0016788">
    <property type="term" value="F:hydrolase activity, acting on ester bonds"/>
    <property type="evidence" value="ECO:0007669"/>
    <property type="project" value="UniProtKB-ARBA"/>
</dbReference>
<reference evidence="2 5" key="2">
    <citation type="journal article" date="2012" name="J. Bacteriol.">
        <title>Complete Genome Sequence of Helicobacter cinaedi Type Strain ATCC BAA-847.</title>
        <authorList>
            <person name="Miyoshi-Akiyama T."/>
            <person name="Takeshita N."/>
            <person name="Ohmagari N."/>
            <person name="Kirikae T."/>
        </authorList>
    </citation>
    <scope>NUCLEOTIDE SEQUENCE [LARGE SCALE GENOMIC DNA]</scope>
    <source>
        <strain evidence="2 5">ATCC BAA-847</strain>
    </source>
</reference>
<dbReference type="InterPro" id="IPR036514">
    <property type="entry name" value="SGNH_hydro_sf"/>
</dbReference>
<dbReference type="EMBL" id="DS990392">
    <property type="protein sequence ID" value="EFR46945.1"/>
    <property type="molecule type" value="Genomic_DNA"/>
</dbReference>
<feature type="domain" description="SGNH hydrolase-type esterase" evidence="1">
    <location>
        <begin position="47"/>
        <end position="223"/>
    </location>
</feature>
<evidence type="ECO:0000313" key="4">
    <source>
        <dbReference type="Proteomes" id="UP000005755"/>
    </source>
</evidence>
<organism evidence="2 5">
    <name type="scientific">Helicobacter cinaedi CCUG 18818 = ATCC BAA-847</name>
    <dbReference type="NCBI Taxonomy" id="537971"/>
    <lineage>
        <taxon>Bacteria</taxon>
        <taxon>Pseudomonadati</taxon>
        <taxon>Campylobacterota</taxon>
        <taxon>Epsilonproteobacteria</taxon>
        <taxon>Campylobacterales</taxon>
        <taxon>Helicobacteraceae</taxon>
        <taxon>Helicobacter</taxon>
    </lineage>
</organism>
<name>A0AAI8MJ20_9HELI</name>
<dbReference type="Proteomes" id="UP000006036">
    <property type="component" value="Chromosome 1"/>
</dbReference>
<sequence>MKRLTIITDSLGMARDCTPREQTWIDLFLCHLMQDSNNIKQIAGGGVITYFFAKRGLHTQDMLNDKIDLLLYQKSDFVIIQSGVVDASRRIMKRGLEWRIESLPILGKLYKNFTSTFRLKLTRLYHYHYVSPANFYRNVISICDDIYKANPNAKILWIAIAPPGEFLISKVYAIQQDIELYNNILAQCATQKHFEILNPYTGYNTGQITIRDGHHLSAFGHKLVYQALKEKLESYLSHKSTNSQ</sequence>
<reference evidence="4" key="4">
    <citation type="journal article" date="2014" name="Genome Announc.">
        <title>Draft genome sequences of six enterohepatic helicobacter species isolated from humans and one from rhesus macaques.</title>
        <authorList>
            <person name="Shen Z."/>
            <person name="Sheh A."/>
            <person name="Young S.K."/>
            <person name="Abouelliel A."/>
            <person name="Ward D.V."/>
            <person name="Earl A.M."/>
            <person name="Fox J.G."/>
        </authorList>
    </citation>
    <scope>NUCLEOTIDE SEQUENCE [LARGE SCALE GENOMIC DNA]</scope>
    <source>
        <strain evidence="4">CCUG 18818</strain>
    </source>
</reference>
<dbReference type="AlphaFoldDB" id="A0AAI8MJ20"/>
<reference evidence="3" key="1">
    <citation type="submission" date="2008-08" db="EMBL/GenBank/DDBJ databases">
        <title>Annotation of Helicobacter cinaedi strain CCUG 18818.</title>
        <authorList>
            <consortium name="The Broad Institute Genome Sequencing Platform"/>
            <person name="Fox J.G."/>
            <person name="Shen Z."/>
            <person name="Charoenlap N."/>
            <person name="Schauer D.B."/>
            <person name="Ward D."/>
            <person name="Mehta T."/>
            <person name="Young S."/>
            <person name="Jaffe D."/>
            <person name="Gnerre S."/>
            <person name="Berlin A."/>
            <person name="Heiman D."/>
            <person name="Hepburn T."/>
            <person name="Shea T."/>
            <person name="Sykes S."/>
            <person name="Alvarado L."/>
            <person name="Kodira C."/>
            <person name="Borodovsky M."/>
            <person name="Lander E."/>
            <person name="Galagan J."/>
            <person name="Nusbaum C."/>
            <person name="Birren B."/>
        </authorList>
    </citation>
    <scope>NUCLEOTIDE SEQUENCE</scope>
    <source>
        <strain evidence="3">CCUG 18818</strain>
    </source>
</reference>
<evidence type="ECO:0000313" key="5">
    <source>
        <dbReference type="Proteomes" id="UP000006036"/>
    </source>
</evidence>
<dbReference type="Pfam" id="PF13472">
    <property type="entry name" value="Lipase_GDSL_2"/>
    <property type="match status" value="1"/>
</dbReference>
<dbReference type="InterPro" id="IPR013830">
    <property type="entry name" value="SGNH_hydro"/>
</dbReference>
<accession>A0AAI8MJ20</accession>
<protein>
    <recommendedName>
        <fullName evidence="1">SGNH hydrolase-type esterase domain-containing protein</fullName>
    </recommendedName>
</protein>
<dbReference type="Proteomes" id="UP000005755">
    <property type="component" value="Unassembled WGS sequence"/>
</dbReference>
<dbReference type="CDD" id="cd00229">
    <property type="entry name" value="SGNH_hydrolase"/>
    <property type="match status" value="1"/>
</dbReference>
<keyword evidence="4" id="KW-1185">Reference proteome</keyword>
<evidence type="ECO:0000313" key="2">
    <source>
        <dbReference type="EMBL" id="BAM32402.1"/>
    </source>
</evidence>
<evidence type="ECO:0000259" key="1">
    <source>
        <dbReference type="Pfam" id="PF13472"/>
    </source>
</evidence>
<dbReference type="Gene3D" id="3.40.50.1110">
    <property type="entry name" value="SGNH hydrolase"/>
    <property type="match status" value="1"/>
</dbReference>
<gene>
    <name evidence="2" type="ORF">HCBAA847_1165</name>
    <name evidence="3" type="ORF">HCCG_01493</name>
</gene>
<dbReference type="RefSeq" id="WP_002956825.1">
    <property type="nucleotide sequence ID" value="NC_020555.1"/>
</dbReference>
<dbReference type="KEGG" id="hcb:HCBAA847_1165"/>
<evidence type="ECO:0000313" key="3">
    <source>
        <dbReference type="EMBL" id="EFR46945.1"/>
    </source>
</evidence>
<reference evidence="2" key="3">
    <citation type="submission" date="2012-07" db="EMBL/GenBank/DDBJ databases">
        <authorList>
            <person name="Akiyama T."/>
            <person name="Takeshita N."/>
            <person name="Ohmagari N."/>
            <person name="Kirikae T."/>
        </authorList>
    </citation>
    <scope>NUCLEOTIDE SEQUENCE</scope>
    <source>
        <strain evidence="2">ATCC BAA-847</strain>
    </source>
</reference>
<dbReference type="EMBL" id="AP012492">
    <property type="protein sequence ID" value="BAM32402.1"/>
    <property type="molecule type" value="Genomic_DNA"/>
</dbReference>